<name>A0ABY7C4Q1_9HYPH</name>
<keyword evidence="2" id="KW-1185">Reference proteome</keyword>
<reference evidence="1" key="1">
    <citation type="submission" date="2022-12" db="EMBL/GenBank/DDBJ databases">
        <title>Jiella pelagia sp. nov., isolated from phosphonate enriched culture of Northwest Pacific surface seawater.</title>
        <authorList>
            <person name="Shin D.Y."/>
            <person name="Hwang C.Y."/>
        </authorList>
    </citation>
    <scope>NUCLEOTIDE SEQUENCE</scope>
    <source>
        <strain evidence="1">HL-NP1</strain>
    </source>
</reference>
<gene>
    <name evidence="1" type="ORF">OH818_13635</name>
</gene>
<dbReference type="EMBL" id="CP114029">
    <property type="protein sequence ID" value="WAP70914.1"/>
    <property type="molecule type" value="Genomic_DNA"/>
</dbReference>
<accession>A0ABY7C4Q1</accession>
<dbReference type="RefSeq" id="WP_268883452.1">
    <property type="nucleotide sequence ID" value="NZ_CP114029.1"/>
</dbReference>
<dbReference type="Proteomes" id="UP001164020">
    <property type="component" value="Chromosome"/>
</dbReference>
<sequence length="194" mass="21932">MEVWLSRSSGIRSLGVVVDLLEQEGHRPMPVVAGMDEEQAIGLALRIVRRRPPVEQRLNRGGRALREVTRHRLRQKLRPGLALGGRDDARIGVAAGIHEAQRREAVEPGVGDLFDDLRLAVLADRAFQLSHRLGMFASRRRGRIEDEAELGRDLIHQRIAGGLREFLQLARIHQTITFRPAPISASRVRFISWR</sequence>
<organism evidence="1 2">
    <name type="scientific">Jiella pelagia</name>
    <dbReference type="NCBI Taxonomy" id="2986949"/>
    <lineage>
        <taxon>Bacteria</taxon>
        <taxon>Pseudomonadati</taxon>
        <taxon>Pseudomonadota</taxon>
        <taxon>Alphaproteobacteria</taxon>
        <taxon>Hyphomicrobiales</taxon>
        <taxon>Aurantimonadaceae</taxon>
        <taxon>Jiella</taxon>
    </lineage>
</organism>
<evidence type="ECO:0000313" key="1">
    <source>
        <dbReference type="EMBL" id="WAP70914.1"/>
    </source>
</evidence>
<proteinExistence type="predicted"/>
<protein>
    <submittedName>
        <fullName evidence="1">Uncharacterized protein</fullName>
    </submittedName>
</protein>
<evidence type="ECO:0000313" key="2">
    <source>
        <dbReference type="Proteomes" id="UP001164020"/>
    </source>
</evidence>